<feature type="non-terminal residue" evidence="2">
    <location>
        <position position="240"/>
    </location>
</feature>
<evidence type="ECO:0000256" key="1">
    <source>
        <dbReference type="SAM" id="MobiDB-lite"/>
    </source>
</evidence>
<organism evidence="2 3">
    <name type="scientific">Kipferlia bialata</name>
    <dbReference type="NCBI Taxonomy" id="797122"/>
    <lineage>
        <taxon>Eukaryota</taxon>
        <taxon>Metamonada</taxon>
        <taxon>Carpediemonas-like organisms</taxon>
        <taxon>Kipferlia</taxon>
    </lineage>
</organism>
<feature type="compositionally biased region" description="Polar residues" evidence="1">
    <location>
        <begin position="167"/>
        <end position="177"/>
    </location>
</feature>
<dbReference type="AlphaFoldDB" id="A0A9K3GP80"/>
<proteinExistence type="predicted"/>
<gene>
    <name evidence="2" type="ORF">KIPB_013933</name>
</gene>
<sequence length="240" mass="26243">VRARLLKGQRDVPVSIGSRVGLDSEILGVVSHERVLASVLQLVVHLTAQESVVQNALFGSQAIIGSNSILYQTVYPAVTSALIPLMRTLARLDMLTQCICLAVVRDVQAQAQGVPMQGDTRVPARERGGLGVAYEALALLFESLSQSLVQSIGRYVKTHSDSIAAQRQDNTINTFVTPPTPGKDGRREREREAERERQREAQRERERAAHTVVPSVCTVRVASVVSLLLSLSEYGDEYAK</sequence>
<evidence type="ECO:0000313" key="3">
    <source>
        <dbReference type="Proteomes" id="UP000265618"/>
    </source>
</evidence>
<evidence type="ECO:0000313" key="2">
    <source>
        <dbReference type="EMBL" id="GIQ90929.1"/>
    </source>
</evidence>
<keyword evidence="3" id="KW-1185">Reference proteome</keyword>
<dbReference type="EMBL" id="BDIP01006887">
    <property type="protein sequence ID" value="GIQ90929.1"/>
    <property type="molecule type" value="Genomic_DNA"/>
</dbReference>
<accession>A0A9K3GP80</accession>
<reference evidence="2 3" key="1">
    <citation type="journal article" date="2018" name="PLoS ONE">
        <title>The draft genome of Kipferlia bialata reveals reductive genome evolution in fornicate parasites.</title>
        <authorList>
            <person name="Tanifuji G."/>
            <person name="Takabayashi S."/>
            <person name="Kume K."/>
            <person name="Takagi M."/>
            <person name="Nakayama T."/>
            <person name="Kamikawa R."/>
            <person name="Inagaki Y."/>
            <person name="Hashimoto T."/>
        </authorList>
    </citation>
    <scope>NUCLEOTIDE SEQUENCE [LARGE SCALE GENOMIC DNA]</scope>
    <source>
        <strain evidence="2">NY0173</strain>
    </source>
</reference>
<feature type="non-terminal residue" evidence="2">
    <location>
        <position position="1"/>
    </location>
</feature>
<comment type="caution">
    <text evidence="2">The sequence shown here is derived from an EMBL/GenBank/DDBJ whole genome shotgun (WGS) entry which is preliminary data.</text>
</comment>
<protein>
    <submittedName>
        <fullName evidence="2">Uncharacterized protein</fullName>
    </submittedName>
</protein>
<name>A0A9K3GP80_9EUKA</name>
<feature type="compositionally biased region" description="Basic and acidic residues" evidence="1">
    <location>
        <begin position="183"/>
        <end position="207"/>
    </location>
</feature>
<feature type="region of interest" description="Disordered" evidence="1">
    <location>
        <begin position="167"/>
        <end position="207"/>
    </location>
</feature>
<dbReference type="Proteomes" id="UP000265618">
    <property type="component" value="Unassembled WGS sequence"/>
</dbReference>